<name>A0A6I6ADW8_9PLAN</name>
<evidence type="ECO:0000256" key="1">
    <source>
        <dbReference type="SAM" id="MobiDB-lite"/>
    </source>
</evidence>
<dbReference type="AlphaFoldDB" id="A0A6I6ADW8"/>
<evidence type="ECO:0000313" key="3">
    <source>
        <dbReference type="Proteomes" id="UP000427281"/>
    </source>
</evidence>
<accession>A0A6I6ADW8</accession>
<feature type="compositionally biased region" description="Polar residues" evidence="1">
    <location>
        <begin position="21"/>
        <end position="37"/>
    </location>
</feature>
<dbReference type="Proteomes" id="UP000427281">
    <property type="component" value="Chromosome"/>
</dbReference>
<evidence type="ECO:0000313" key="2">
    <source>
        <dbReference type="EMBL" id="QGQ24764.1"/>
    </source>
</evidence>
<proteinExistence type="predicted"/>
<sequence>MLHQLGYESLNPRPQHRNADESGQQAFKKSSPKQSKP</sequence>
<reference evidence="2 3" key="1">
    <citation type="submission" date="2019-09" db="EMBL/GenBank/DDBJ databases">
        <title>Gimesia benthica sp. nov., a novel bacterium isolated from deep-sea water of the Northwest Indian Ocean.</title>
        <authorList>
            <person name="Dai X."/>
        </authorList>
    </citation>
    <scope>NUCLEOTIDE SEQUENCE [LARGE SCALE GENOMIC DNA]</scope>
    <source>
        <strain evidence="2 3">E7</strain>
    </source>
</reference>
<protein>
    <submittedName>
        <fullName evidence="2">Winged helix-turn-helix domain-containing protein</fullName>
    </submittedName>
</protein>
<feature type="region of interest" description="Disordered" evidence="1">
    <location>
        <begin position="1"/>
        <end position="37"/>
    </location>
</feature>
<dbReference type="KEGG" id="gim:F1728_19650"/>
<organism evidence="2 3">
    <name type="scientific">Gimesia benthica</name>
    <dbReference type="NCBI Taxonomy" id="2608982"/>
    <lineage>
        <taxon>Bacteria</taxon>
        <taxon>Pseudomonadati</taxon>
        <taxon>Planctomycetota</taxon>
        <taxon>Planctomycetia</taxon>
        <taxon>Planctomycetales</taxon>
        <taxon>Planctomycetaceae</taxon>
        <taxon>Gimesia</taxon>
    </lineage>
</organism>
<dbReference type="EMBL" id="CP043930">
    <property type="protein sequence ID" value="QGQ24764.1"/>
    <property type="molecule type" value="Genomic_DNA"/>
</dbReference>
<keyword evidence="3" id="KW-1185">Reference proteome</keyword>
<gene>
    <name evidence="2" type="ORF">F1728_19650</name>
</gene>